<proteinExistence type="predicted"/>
<dbReference type="PANTHER" id="PTHR39335">
    <property type="entry name" value="BLL4220 PROTEIN"/>
    <property type="match status" value="1"/>
</dbReference>
<dbReference type="RefSeq" id="WP_218595227.1">
    <property type="nucleotide sequence ID" value="NZ_JADQDF010000001.1"/>
</dbReference>
<accession>A0ABS6U4A7</accession>
<dbReference type="Pfam" id="PF03640">
    <property type="entry name" value="Lipoprotein_15"/>
    <property type="match status" value="2"/>
</dbReference>
<dbReference type="EMBL" id="JADQDF010000001">
    <property type="protein sequence ID" value="MBW0126821.1"/>
    <property type="molecule type" value="Genomic_DNA"/>
</dbReference>
<gene>
    <name evidence="3" type="ORF">I4I82_03890</name>
</gene>
<evidence type="ECO:0008006" key="5">
    <source>
        <dbReference type="Google" id="ProtNLM"/>
    </source>
</evidence>
<keyword evidence="4" id="KW-1185">Reference proteome</keyword>
<evidence type="ECO:0000256" key="2">
    <source>
        <dbReference type="SAM" id="SignalP"/>
    </source>
</evidence>
<dbReference type="PANTHER" id="PTHR39335:SF1">
    <property type="entry name" value="BLL4220 PROTEIN"/>
    <property type="match status" value="1"/>
</dbReference>
<protein>
    <recommendedName>
        <fullName evidence="5">Lipoprotein with Yx(FWY)xxD motif</fullName>
    </recommendedName>
</protein>
<dbReference type="Proteomes" id="UP000694300">
    <property type="component" value="Unassembled WGS sequence"/>
</dbReference>
<organism evidence="3 4">
    <name type="scientific">Pseudonocardia oceani</name>
    <dbReference type="NCBI Taxonomy" id="2792013"/>
    <lineage>
        <taxon>Bacteria</taxon>
        <taxon>Bacillati</taxon>
        <taxon>Actinomycetota</taxon>
        <taxon>Actinomycetes</taxon>
        <taxon>Pseudonocardiales</taxon>
        <taxon>Pseudonocardiaceae</taxon>
        <taxon>Pseudonocardia</taxon>
    </lineage>
</organism>
<feature type="signal peptide" evidence="2">
    <location>
        <begin position="1"/>
        <end position="22"/>
    </location>
</feature>
<evidence type="ECO:0000256" key="1">
    <source>
        <dbReference type="SAM" id="MobiDB-lite"/>
    </source>
</evidence>
<name>A0ABS6U4A7_9PSEU</name>
<comment type="caution">
    <text evidence="3">The sequence shown here is derived from an EMBL/GenBank/DDBJ whole genome shotgun (WGS) entry which is preliminary data.</text>
</comment>
<dbReference type="InterPro" id="IPR005297">
    <property type="entry name" value="Lipoprotein_repeat"/>
</dbReference>
<evidence type="ECO:0000313" key="3">
    <source>
        <dbReference type="EMBL" id="MBW0126821.1"/>
    </source>
</evidence>
<sequence length="179" mass="17600">MLPTHPARLLAAAALLALAACAAPTESAPTEPAPTASPAPAAAQGGAHSGGHAGHSTADAGLYAVQSGPLGVVATDSEGHLLYRSDADSAAPSTSACTGACTQTWLPLTVADGAEPELLGVGEALVGRLDRADGDDQLTLAGWPLYRHRDDTGGLADAGQNGADGSWFAITPTGEKAAA</sequence>
<feature type="region of interest" description="Disordered" evidence="1">
    <location>
        <begin position="26"/>
        <end position="55"/>
    </location>
</feature>
<reference evidence="3 4" key="1">
    <citation type="submission" date="2020-11" db="EMBL/GenBank/DDBJ databases">
        <title>Pseudonocardia abyssalis sp. nov. and Pseudonocardia oceani sp. nov., description and phylogenomic analysis of two novel actinomycetes isolated from the deep Southern Ocean.</title>
        <authorList>
            <person name="Parra J."/>
        </authorList>
    </citation>
    <scope>NUCLEOTIDE SEQUENCE [LARGE SCALE GENOMIC DNA]</scope>
    <source>
        <strain evidence="4">KRD185</strain>
    </source>
</reference>
<feature type="chain" id="PRO_5045720312" description="Lipoprotein with Yx(FWY)xxD motif" evidence="2">
    <location>
        <begin position="23"/>
        <end position="179"/>
    </location>
</feature>
<evidence type="ECO:0000313" key="4">
    <source>
        <dbReference type="Proteomes" id="UP000694300"/>
    </source>
</evidence>
<keyword evidence="2" id="KW-0732">Signal</keyword>